<dbReference type="GO" id="GO:0000793">
    <property type="term" value="C:condensed chromosome"/>
    <property type="evidence" value="ECO:0007669"/>
    <property type="project" value="TreeGrafter"/>
</dbReference>
<dbReference type="GO" id="GO:0044774">
    <property type="term" value="P:mitotic DNA integrity checkpoint signaling"/>
    <property type="evidence" value="ECO:0007669"/>
    <property type="project" value="TreeGrafter"/>
</dbReference>
<dbReference type="GO" id="GO:0000729">
    <property type="term" value="P:DNA double-strand break processing"/>
    <property type="evidence" value="ECO:0007669"/>
    <property type="project" value="TreeGrafter"/>
</dbReference>
<name>A0A158NS83_ATTCE</name>
<dbReference type="PANTHER" id="PTHR46060">
    <property type="entry name" value="MARINER MOS1 TRANSPOSASE-LIKE PROTEIN"/>
    <property type="match status" value="1"/>
</dbReference>
<dbReference type="Pfam" id="PF01359">
    <property type="entry name" value="Transposase_1"/>
    <property type="match status" value="1"/>
</dbReference>
<dbReference type="GO" id="GO:0044547">
    <property type="term" value="F:DNA topoisomerase binding"/>
    <property type="evidence" value="ECO:0007669"/>
    <property type="project" value="TreeGrafter"/>
</dbReference>
<dbReference type="EMBL" id="ADTU01002218">
    <property type="status" value="NOT_ANNOTATED_CDS"/>
    <property type="molecule type" value="Genomic_DNA"/>
</dbReference>
<feature type="transmembrane region" description="Helical" evidence="1">
    <location>
        <begin position="58"/>
        <end position="77"/>
    </location>
</feature>
<dbReference type="GO" id="GO:0003697">
    <property type="term" value="F:single-stranded DNA binding"/>
    <property type="evidence" value="ECO:0007669"/>
    <property type="project" value="TreeGrafter"/>
</dbReference>
<proteinExistence type="predicted"/>
<dbReference type="InterPro" id="IPR001888">
    <property type="entry name" value="Transposase_1"/>
</dbReference>
<dbReference type="GO" id="GO:0005634">
    <property type="term" value="C:nucleus"/>
    <property type="evidence" value="ECO:0007669"/>
    <property type="project" value="TreeGrafter"/>
</dbReference>
<dbReference type="InParanoid" id="A0A158NS83"/>
<keyword evidence="1" id="KW-1133">Transmembrane helix</keyword>
<gene>
    <name evidence="2" type="primary">105623610</name>
</gene>
<dbReference type="KEGG" id="acep:105623610"/>
<accession>A0A158NS83</accession>
<dbReference type="InterPro" id="IPR036397">
    <property type="entry name" value="RNaseH_sf"/>
</dbReference>
<dbReference type="Proteomes" id="UP000005205">
    <property type="component" value="Unassembled WGS sequence"/>
</dbReference>
<organism evidence="2 3">
    <name type="scientific">Atta cephalotes</name>
    <name type="common">Leafcutter ant</name>
    <dbReference type="NCBI Taxonomy" id="12957"/>
    <lineage>
        <taxon>Eukaryota</taxon>
        <taxon>Metazoa</taxon>
        <taxon>Ecdysozoa</taxon>
        <taxon>Arthropoda</taxon>
        <taxon>Hexapoda</taxon>
        <taxon>Insecta</taxon>
        <taxon>Pterygota</taxon>
        <taxon>Neoptera</taxon>
        <taxon>Endopterygota</taxon>
        <taxon>Hymenoptera</taxon>
        <taxon>Apocrita</taxon>
        <taxon>Aculeata</taxon>
        <taxon>Formicoidea</taxon>
        <taxon>Formicidae</taxon>
        <taxon>Myrmicinae</taxon>
        <taxon>Atta</taxon>
    </lineage>
</organism>
<protein>
    <submittedName>
        <fullName evidence="2">Uncharacterized protein</fullName>
    </submittedName>
</protein>
<dbReference type="AlphaFoldDB" id="A0A158NS83"/>
<dbReference type="GO" id="GO:0003690">
    <property type="term" value="F:double-stranded DNA binding"/>
    <property type="evidence" value="ECO:0007669"/>
    <property type="project" value="TreeGrafter"/>
</dbReference>
<dbReference type="GO" id="GO:0042800">
    <property type="term" value="F:histone H3K4 methyltransferase activity"/>
    <property type="evidence" value="ECO:0007669"/>
    <property type="project" value="TreeGrafter"/>
</dbReference>
<evidence type="ECO:0000256" key="1">
    <source>
        <dbReference type="SAM" id="Phobius"/>
    </source>
</evidence>
<reference evidence="3" key="1">
    <citation type="journal article" date="2011" name="PLoS Genet.">
        <title>The genome sequence of the leaf-cutter ant Atta cephalotes reveals insights into its obligate symbiotic lifestyle.</title>
        <authorList>
            <person name="Suen G."/>
            <person name="Teiling C."/>
            <person name="Li L."/>
            <person name="Holt C."/>
            <person name="Abouheif E."/>
            <person name="Bornberg-Bauer E."/>
            <person name="Bouffard P."/>
            <person name="Caldera E.J."/>
            <person name="Cash E."/>
            <person name="Cavanaugh A."/>
            <person name="Denas O."/>
            <person name="Elhaik E."/>
            <person name="Fave M.J."/>
            <person name="Gadau J."/>
            <person name="Gibson J.D."/>
            <person name="Graur D."/>
            <person name="Grubbs K.J."/>
            <person name="Hagen D.E."/>
            <person name="Harkins T.T."/>
            <person name="Helmkampf M."/>
            <person name="Hu H."/>
            <person name="Johnson B.R."/>
            <person name="Kim J."/>
            <person name="Marsh S.E."/>
            <person name="Moeller J.A."/>
            <person name="Munoz-Torres M.C."/>
            <person name="Murphy M.C."/>
            <person name="Naughton M.C."/>
            <person name="Nigam S."/>
            <person name="Overson R."/>
            <person name="Rajakumar R."/>
            <person name="Reese J.T."/>
            <person name="Scott J.J."/>
            <person name="Smith C.R."/>
            <person name="Tao S."/>
            <person name="Tsutsui N.D."/>
            <person name="Viljakainen L."/>
            <person name="Wissler L."/>
            <person name="Yandell M.D."/>
            <person name="Zimmer F."/>
            <person name="Taylor J."/>
            <person name="Slater S.C."/>
            <person name="Clifton S.W."/>
            <person name="Warren W.C."/>
            <person name="Elsik C.G."/>
            <person name="Smith C.D."/>
            <person name="Weinstock G.M."/>
            <person name="Gerardo N.M."/>
            <person name="Currie C.R."/>
        </authorList>
    </citation>
    <scope>NUCLEOTIDE SEQUENCE [LARGE SCALE GENOMIC DNA]</scope>
</reference>
<dbReference type="GO" id="GO:0000014">
    <property type="term" value="F:single-stranded DNA endodeoxyribonuclease activity"/>
    <property type="evidence" value="ECO:0007669"/>
    <property type="project" value="TreeGrafter"/>
</dbReference>
<evidence type="ECO:0000313" key="2">
    <source>
        <dbReference type="EnsemblMetazoa" id="XP_012060391.1"/>
    </source>
</evidence>
<feature type="transmembrane region" description="Helical" evidence="1">
    <location>
        <begin position="121"/>
        <end position="145"/>
    </location>
</feature>
<dbReference type="InterPro" id="IPR052709">
    <property type="entry name" value="Transposase-MT_Hybrid"/>
</dbReference>
<dbReference type="OrthoDB" id="8185860at2759"/>
<dbReference type="EnsemblMetazoa" id="XM_012205001.1">
    <property type="protein sequence ID" value="XP_012060391.1"/>
    <property type="gene ID" value="LOC105623610"/>
</dbReference>
<reference evidence="2" key="2">
    <citation type="submission" date="2016-04" db="UniProtKB">
        <authorList>
            <consortium name="EnsemblMetazoa"/>
        </authorList>
    </citation>
    <scope>IDENTIFICATION</scope>
</reference>
<feature type="transmembrane region" description="Helical" evidence="1">
    <location>
        <begin position="24"/>
        <end position="46"/>
    </location>
</feature>
<dbReference type="GO" id="GO:0031297">
    <property type="term" value="P:replication fork processing"/>
    <property type="evidence" value="ECO:0007669"/>
    <property type="project" value="TreeGrafter"/>
</dbReference>
<keyword evidence="1" id="KW-0812">Transmembrane</keyword>
<dbReference type="GO" id="GO:0035861">
    <property type="term" value="C:site of double-strand break"/>
    <property type="evidence" value="ECO:0007669"/>
    <property type="project" value="TreeGrafter"/>
</dbReference>
<dbReference type="eggNOG" id="ENOG502TKM5">
    <property type="taxonomic scope" value="Eukaryota"/>
</dbReference>
<evidence type="ECO:0000313" key="3">
    <source>
        <dbReference type="Proteomes" id="UP000005205"/>
    </source>
</evidence>
<sequence length="298" mass="35017">MDINNYVFINRKVLKFVGLYPTNIMRYIICCMCMITIVIPQGLQIYQNWQDLSTVLETSSVLLTILLAILKSLVWISNRRKMDPFIKYMLTDYWNILTTYISEKHTDAIYVKKGYLYTKGYLFLICNSLMFFFSLPIIEIVIAVIKGTNNNTIKHFPFLALYPEYYYNFPMYEELNIAQKTVWNHLNKTGYKKKLDATRVNAKKPHGPNFHLRIAAESQQNRLISEVPGDEKWVTYNNVKRKRSWSNRDEPVQTVAKPGLTARKVLLCVWDEGFYERGIMELPSKWQQVIKQNGAYLS</sequence>
<dbReference type="GO" id="GO:0006303">
    <property type="term" value="P:double-strand break repair via nonhomologous end joining"/>
    <property type="evidence" value="ECO:0007669"/>
    <property type="project" value="TreeGrafter"/>
</dbReference>
<dbReference type="GO" id="GO:0015074">
    <property type="term" value="P:DNA integration"/>
    <property type="evidence" value="ECO:0007669"/>
    <property type="project" value="TreeGrafter"/>
</dbReference>
<dbReference type="GO" id="GO:0046975">
    <property type="term" value="F:histone H3K36 methyltransferase activity"/>
    <property type="evidence" value="ECO:0007669"/>
    <property type="project" value="TreeGrafter"/>
</dbReference>
<dbReference type="Gene3D" id="3.30.420.10">
    <property type="entry name" value="Ribonuclease H-like superfamily/Ribonuclease H"/>
    <property type="match status" value="1"/>
</dbReference>
<dbReference type="PANTHER" id="PTHR46060:SF2">
    <property type="entry name" value="HISTONE-LYSINE N-METHYLTRANSFERASE SETMAR"/>
    <property type="match status" value="1"/>
</dbReference>
<keyword evidence="3" id="KW-1185">Reference proteome</keyword>
<keyword evidence="1" id="KW-0472">Membrane</keyword>